<comment type="caution">
    <text evidence="5">The sequence shown here is derived from an EMBL/GenBank/DDBJ whole genome shotgun (WGS) entry which is preliminary data.</text>
</comment>
<dbReference type="GO" id="GO:0046872">
    <property type="term" value="F:metal ion binding"/>
    <property type="evidence" value="ECO:0007669"/>
    <property type="project" value="UniProtKB-KW"/>
</dbReference>
<dbReference type="GO" id="GO:0009231">
    <property type="term" value="P:riboflavin biosynthetic process"/>
    <property type="evidence" value="ECO:0007669"/>
    <property type="project" value="TreeGrafter"/>
</dbReference>
<dbReference type="OrthoDB" id="46121at2157"/>
<evidence type="ECO:0000313" key="5">
    <source>
        <dbReference type="EMBL" id="THE64779.1"/>
    </source>
</evidence>
<dbReference type="RefSeq" id="WP_141464749.1">
    <property type="nucleotide sequence ID" value="NZ_RBZW01000025.1"/>
</dbReference>
<keyword evidence="6" id="KW-1185">Reference proteome</keyword>
<dbReference type="PANTHER" id="PTHR35005:SF1">
    <property type="entry name" value="2-AMINO-5-FORMYLAMINO-6-RIBOSYLAMINOPYRIMIDIN-4(3H)-ONE 5'-MONOPHOSPHATE DEFORMYLASE"/>
    <property type="match status" value="1"/>
</dbReference>
<gene>
    <name evidence="5" type="ORF">D8Y22_11010</name>
</gene>
<keyword evidence="4" id="KW-0862">Zinc</keyword>
<evidence type="ECO:0000313" key="6">
    <source>
        <dbReference type="Proteomes" id="UP000318864"/>
    </source>
</evidence>
<dbReference type="GO" id="GO:0016811">
    <property type="term" value="F:hydrolase activity, acting on carbon-nitrogen (but not peptide) bonds, in linear amides"/>
    <property type="evidence" value="ECO:0007669"/>
    <property type="project" value="TreeGrafter"/>
</dbReference>
<dbReference type="Pfam" id="PF02633">
    <property type="entry name" value="Creatininase"/>
    <property type="match status" value="1"/>
</dbReference>
<dbReference type="SUPFAM" id="SSF102215">
    <property type="entry name" value="Creatininase"/>
    <property type="match status" value="1"/>
</dbReference>
<proteinExistence type="predicted"/>
<dbReference type="InterPro" id="IPR024087">
    <property type="entry name" value="Creatininase-like_sf"/>
</dbReference>
<dbReference type="InterPro" id="IPR003785">
    <property type="entry name" value="Creatininase/forma_Hydrolase"/>
</dbReference>
<evidence type="ECO:0000256" key="3">
    <source>
        <dbReference type="ARBA" id="ARBA00022801"/>
    </source>
</evidence>
<dbReference type="Proteomes" id="UP000318864">
    <property type="component" value="Unassembled WGS sequence"/>
</dbReference>
<protein>
    <submittedName>
        <fullName evidence="5">Creatininase family protein</fullName>
    </submittedName>
</protein>
<comment type="cofactor">
    <cofactor evidence="1">
        <name>Zn(2+)</name>
        <dbReference type="ChEBI" id="CHEBI:29105"/>
    </cofactor>
</comment>
<dbReference type="EMBL" id="RBZW01000025">
    <property type="protein sequence ID" value="THE64779.1"/>
    <property type="molecule type" value="Genomic_DNA"/>
</dbReference>
<keyword evidence="2" id="KW-0479">Metal-binding</keyword>
<dbReference type="Gene3D" id="3.40.50.10310">
    <property type="entry name" value="Creatininase"/>
    <property type="match status" value="1"/>
</dbReference>
<evidence type="ECO:0000256" key="4">
    <source>
        <dbReference type="ARBA" id="ARBA00022833"/>
    </source>
</evidence>
<name>A0A4S3TKV3_9EURY</name>
<accession>A0A4S3TKV3</accession>
<evidence type="ECO:0000256" key="2">
    <source>
        <dbReference type="ARBA" id="ARBA00022723"/>
    </source>
</evidence>
<dbReference type="AlphaFoldDB" id="A0A4S3TKV3"/>
<sequence length="242" mass="25850">MHLETSTWTDVEDATPTVALFPIGSTEQHGPHAPVGTDTIVARAMATEADQRSDLDSVVLPTVPVGITPYHGHFPGTLSVSAETLRRYVRDVLDSLSDSSIEIVVFVNGHGGNGGTLGNLARDVADDSTVDLDAFLWEWMRAVDDHVGHAGELETSVLLHLRPNDVGEPVAGEADAWDDTVDGGVLHQFTDDFSENGAVGDATDASTEQGEAVFETAVDALVSFLERARETKRQSTERGNDS</sequence>
<evidence type="ECO:0000256" key="1">
    <source>
        <dbReference type="ARBA" id="ARBA00001947"/>
    </source>
</evidence>
<dbReference type="PANTHER" id="PTHR35005">
    <property type="entry name" value="3-DEHYDRO-SCYLLO-INOSOSE HYDROLASE"/>
    <property type="match status" value="1"/>
</dbReference>
<organism evidence="5 6">
    <name type="scientific">Salinadaptatus halalkaliphilus</name>
    <dbReference type="NCBI Taxonomy" id="2419781"/>
    <lineage>
        <taxon>Archaea</taxon>
        <taxon>Methanobacteriati</taxon>
        <taxon>Methanobacteriota</taxon>
        <taxon>Stenosarchaea group</taxon>
        <taxon>Halobacteria</taxon>
        <taxon>Halobacteriales</taxon>
        <taxon>Natrialbaceae</taxon>
        <taxon>Salinadaptatus</taxon>
    </lineage>
</organism>
<keyword evidence="3" id="KW-0378">Hydrolase</keyword>
<reference evidence="5 6" key="1">
    <citation type="submission" date="2018-10" db="EMBL/GenBank/DDBJ databases">
        <title>Natronolimnobius sp. XQ-INN 246 isolated from Inner Mongolia Autonomous Region of China.</title>
        <authorList>
            <person name="Xue Q."/>
        </authorList>
    </citation>
    <scope>NUCLEOTIDE SEQUENCE [LARGE SCALE GENOMIC DNA]</scope>
    <source>
        <strain evidence="5 6">XQ-INN 246</strain>
    </source>
</reference>